<evidence type="ECO:0000256" key="2">
    <source>
        <dbReference type="ARBA" id="ARBA00022670"/>
    </source>
</evidence>
<feature type="domain" description="Peptidase A1" evidence="4">
    <location>
        <begin position="1"/>
        <end position="296"/>
    </location>
</feature>
<accession>A0A9N7MWN5</accession>
<dbReference type="AlphaFoldDB" id="A0A9N7MWN5"/>
<dbReference type="SUPFAM" id="SSF50630">
    <property type="entry name" value="Acid proteases"/>
    <property type="match status" value="1"/>
</dbReference>
<dbReference type="Gene3D" id="2.40.70.10">
    <property type="entry name" value="Acid Proteases"/>
    <property type="match status" value="2"/>
</dbReference>
<dbReference type="GO" id="GO:0008233">
    <property type="term" value="F:peptidase activity"/>
    <property type="evidence" value="ECO:0007669"/>
    <property type="project" value="UniProtKB-KW"/>
</dbReference>
<dbReference type="PANTHER" id="PTHR47967:SF14">
    <property type="entry name" value="EUKARYOTIC ASPARTYL PROTEASE FAMILY PROTEIN"/>
    <property type="match status" value="1"/>
</dbReference>
<evidence type="ECO:0000256" key="3">
    <source>
        <dbReference type="ARBA" id="ARBA00022801"/>
    </source>
</evidence>
<keyword evidence="3" id="KW-0378">Hydrolase</keyword>
<gene>
    <name evidence="5" type="ORF">SHERM_18705</name>
</gene>
<dbReference type="Pfam" id="PF14541">
    <property type="entry name" value="TAXi_C"/>
    <property type="match status" value="1"/>
</dbReference>
<name>A0A9N7MWN5_STRHE</name>
<protein>
    <submittedName>
        <fullName evidence="5">Eukaryotic aspartyl protease family protein</fullName>
    </submittedName>
</protein>
<dbReference type="Proteomes" id="UP001153555">
    <property type="component" value="Unassembled WGS sequence"/>
</dbReference>
<evidence type="ECO:0000313" key="5">
    <source>
        <dbReference type="EMBL" id="CAA0820703.1"/>
    </source>
</evidence>
<evidence type="ECO:0000259" key="4">
    <source>
        <dbReference type="PROSITE" id="PS51767"/>
    </source>
</evidence>
<keyword evidence="6" id="KW-1185">Reference proteome</keyword>
<comment type="similarity">
    <text evidence="1">Belongs to the peptidase A1 family.</text>
</comment>
<dbReference type="InterPro" id="IPR032861">
    <property type="entry name" value="TAXi_N"/>
</dbReference>
<comment type="caution">
    <text evidence="5">The sequence shown here is derived from an EMBL/GenBank/DDBJ whole genome shotgun (WGS) entry which is preliminary data.</text>
</comment>
<dbReference type="GO" id="GO:0005576">
    <property type="term" value="C:extracellular region"/>
    <property type="evidence" value="ECO:0007669"/>
    <property type="project" value="TreeGrafter"/>
</dbReference>
<dbReference type="InterPro" id="IPR051708">
    <property type="entry name" value="Plant_Aspart_Prot_A1"/>
</dbReference>
<sequence length="304" mass="34680">MFIIFDTGSGLMWVQCNPDNYYALTPVFDPKRSSTFRKEMCNDPASACSPSYGWVTCDYKYCRFEIAYVKGECSGYLDRETFEFEPLDNNNNEEEAERFTGSSRFAYCIGNISDPTYPYNILILDDKDEIGLHGTQTPLIVNNHYYIYLEGITVGGKNVMGFDFRMSMLMDLGATYTLLPMGLLKKLEAAVADVIGGTLTRTYTIKFKSYTLLCYVGFVGRDLARFPVVEFKFNGGAVLELSAENMFRDNGDGNFCLTTATSEDHDFEFGILGNYMQQYYEKLNSPFSVMFYIKIKSRVWCILH</sequence>
<dbReference type="GO" id="GO:0006508">
    <property type="term" value="P:proteolysis"/>
    <property type="evidence" value="ECO:0007669"/>
    <property type="project" value="UniProtKB-KW"/>
</dbReference>
<dbReference type="Pfam" id="PF14543">
    <property type="entry name" value="TAXi_N"/>
    <property type="match status" value="1"/>
</dbReference>
<dbReference type="PANTHER" id="PTHR47967">
    <property type="entry name" value="OS07G0603500 PROTEIN-RELATED"/>
    <property type="match status" value="1"/>
</dbReference>
<dbReference type="PROSITE" id="PS51767">
    <property type="entry name" value="PEPTIDASE_A1"/>
    <property type="match status" value="1"/>
</dbReference>
<dbReference type="EMBL" id="CACSLK010020742">
    <property type="protein sequence ID" value="CAA0820703.1"/>
    <property type="molecule type" value="Genomic_DNA"/>
</dbReference>
<dbReference type="InterPro" id="IPR021109">
    <property type="entry name" value="Peptidase_aspartic_dom_sf"/>
</dbReference>
<keyword evidence="2 5" id="KW-0645">Protease</keyword>
<dbReference type="OrthoDB" id="2747330at2759"/>
<evidence type="ECO:0000313" key="6">
    <source>
        <dbReference type="Proteomes" id="UP001153555"/>
    </source>
</evidence>
<dbReference type="InterPro" id="IPR033121">
    <property type="entry name" value="PEPTIDASE_A1"/>
</dbReference>
<organism evidence="5 6">
    <name type="scientific">Striga hermonthica</name>
    <name type="common">Purple witchweed</name>
    <name type="synonym">Buchnera hermonthica</name>
    <dbReference type="NCBI Taxonomy" id="68872"/>
    <lineage>
        <taxon>Eukaryota</taxon>
        <taxon>Viridiplantae</taxon>
        <taxon>Streptophyta</taxon>
        <taxon>Embryophyta</taxon>
        <taxon>Tracheophyta</taxon>
        <taxon>Spermatophyta</taxon>
        <taxon>Magnoliopsida</taxon>
        <taxon>eudicotyledons</taxon>
        <taxon>Gunneridae</taxon>
        <taxon>Pentapetalae</taxon>
        <taxon>asterids</taxon>
        <taxon>lamiids</taxon>
        <taxon>Lamiales</taxon>
        <taxon>Orobanchaceae</taxon>
        <taxon>Buchnereae</taxon>
        <taxon>Striga</taxon>
    </lineage>
</organism>
<reference evidence="5" key="1">
    <citation type="submission" date="2019-12" db="EMBL/GenBank/DDBJ databases">
        <authorList>
            <person name="Scholes J."/>
        </authorList>
    </citation>
    <scope>NUCLEOTIDE SEQUENCE</scope>
</reference>
<dbReference type="InterPro" id="IPR032799">
    <property type="entry name" value="TAXi_C"/>
</dbReference>
<evidence type="ECO:0000256" key="1">
    <source>
        <dbReference type="ARBA" id="ARBA00007447"/>
    </source>
</evidence>
<proteinExistence type="inferred from homology"/>